<dbReference type="AlphaFoldDB" id="A0A1M6YWH4"/>
<dbReference type="EMBL" id="FRAB01000080">
    <property type="protein sequence ID" value="SHL22674.1"/>
    <property type="molecule type" value="Genomic_DNA"/>
</dbReference>
<proteinExistence type="predicted"/>
<accession>A0A1M6YWH4</accession>
<reference evidence="1 2" key="1">
    <citation type="submission" date="2016-11" db="EMBL/GenBank/DDBJ databases">
        <authorList>
            <person name="Jaros S."/>
            <person name="Januszkiewicz K."/>
            <person name="Wedrychowicz H."/>
        </authorList>
    </citation>
    <scope>NUCLEOTIDE SEQUENCE [LARGE SCALE GENOMIC DNA]</scope>
    <source>
        <strain evidence="1 2">LMG 20594</strain>
    </source>
</reference>
<dbReference type="STRING" id="169427.SAMN05192548_108014"/>
<gene>
    <name evidence="1" type="ORF">SAMN05192548_108014</name>
</gene>
<evidence type="ECO:0000313" key="1">
    <source>
        <dbReference type="EMBL" id="SHL22674.1"/>
    </source>
</evidence>
<evidence type="ECO:0000313" key="2">
    <source>
        <dbReference type="Proteomes" id="UP000184395"/>
    </source>
</evidence>
<organism evidence="1 2">
    <name type="scientific">Paraburkholderia terricola</name>
    <dbReference type="NCBI Taxonomy" id="169427"/>
    <lineage>
        <taxon>Bacteria</taxon>
        <taxon>Pseudomonadati</taxon>
        <taxon>Pseudomonadota</taxon>
        <taxon>Betaproteobacteria</taxon>
        <taxon>Burkholderiales</taxon>
        <taxon>Burkholderiaceae</taxon>
        <taxon>Paraburkholderia</taxon>
    </lineage>
</organism>
<name>A0A1M6YWH4_9BURK</name>
<sequence>LRLPESHTDPVSLALMEGIRPYGPAFLDYRHDKTRLLSRLLEHLQAR</sequence>
<protein>
    <submittedName>
        <fullName evidence="1">Uncharacterized protein</fullName>
    </submittedName>
</protein>
<feature type="non-terminal residue" evidence="1">
    <location>
        <position position="1"/>
    </location>
</feature>
<dbReference type="Proteomes" id="UP000184395">
    <property type="component" value="Unassembled WGS sequence"/>
</dbReference>